<dbReference type="InterPro" id="IPR006311">
    <property type="entry name" value="TAT_signal"/>
</dbReference>
<dbReference type="GO" id="GO:0016491">
    <property type="term" value="F:oxidoreductase activity"/>
    <property type="evidence" value="ECO:0007669"/>
    <property type="project" value="UniProtKB-KW"/>
</dbReference>
<gene>
    <name evidence="10" type="ORF">DU484_14475</name>
    <name evidence="9" type="ORF">DU500_14505</name>
</gene>
<dbReference type="PROSITE" id="PS51352">
    <property type="entry name" value="THIOREDOXIN_2"/>
    <property type="match status" value="1"/>
</dbReference>
<sequence length="212" mass="22495">MDRTRRGYLAAAAGVGLGATAGCLGGGSSGASGCTIEDEPTVSELAAPTLGPSDADVTVLAFEDFACPHCATYSLEVFPQLRSEYVESGVVRYEFHDFPIPVDERWSWQAASAARGVQDETDDETFFEYSHALFENQGDFSQARITELANDVEAPGCAIQADAVNETYRPVIEADRQRAVDRGAGGTPAVFVAGRAVSPTYDAIASAIEAER</sequence>
<reference evidence="10 11" key="1">
    <citation type="submission" date="2018-07" db="EMBL/GenBank/DDBJ databases">
        <title>Genome sequences of Haloplanus sp. CBA1112.</title>
        <authorList>
            <person name="Kim Y.B."/>
            <person name="Roh S.W."/>
        </authorList>
    </citation>
    <scope>NUCLEOTIDE SEQUENCE [LARGE SCALE GENOMIC DNA]</scope>
    <source>
        <strain evidence="10 11">CBA1112</strain>
    </source>
</reference>
<organism evidence="10 11">
    <name type="scientific">Haloplanus rubicundus</name>
    <dbReference type="NCBI Taxonomy" id="1547898"/>
    <lineage>
        <taxon>Archaea</taxon>
        <taxon>Methanobacteriati</taxon>
        <taxon>Methanobacteriota</taxon>
        <taxon>Stenosarchaea group</taxon>
        <taxon>Halobacteria</taxon>
        <taxon>Halobacteriales</taxon>
        <taxon>Haloferacaceae</taxon>
        <taxon>Haloplanus</taxon>
    </lineage>
</organism>
<keyword evidence="5" id="KW-0560">Oxidoreductase</keyword>
<dbReference type="PROSITE" id="PS51257">
    <property type="entry name" value="PROKAR_LIPOPROTEIN"/>
    <property type="match status" value="1"/>
</dbReference>
<dbReference type="KEGG" id="haj:DU500_14505"/>
<dbReference type="EMBL" id="CP031150">
    <property type="protein sequence ID" value="AXG07541.1"/>
    <property type="molecule type" value="Genomic_DNA"/>
</dbReference>
<evidence type="ECO:0000256" key="4">
    <source>
        <dbReference type="ARBA" id="ARBA00022982"/>
    </source>
</evidence>
<reference evidence="9 12" key="2">
    <citation type="submission" date="2018-07" db="EMBL/GenBank/DDBJ databases">
        <title>Genome sequences of Haloplanus sp. CBA1113.</title>
        <authorList>
            <person name="Kim Y.B."/>
            <person name="Roh S.W."/>
        </authorList>
    </citation>
    <scope>NUCLEOTIDE SEQUENCE [LARGE SCALE GENOMIC DNA]</scope>
    <source>
        <strain evidence="9 12">CBA1113</strain>
    </source>
</reference>
<dbReference type="InterPro" id="IPR012336">
    <property type="entry name" value="Thioredoxin-like_fold"/>
</dbReference>
<evidence type="ECO:0000313" key="12">
    <source>
        <dbReference type="Proteomes" id="UP000253273"/>
    </source>
</evidence>
<protein>
    <submittedName>
        <fullName evidence="10">DsbA family protein</fullName>
    </submittedName>
</protein>
<dbReference type="SUPFAM" id="SSF52833">
    <property type="entry name" value="Thioredoxin-like"/>
    <property type="match status" value="1"/>
</dbReference>
<comment type="similarity">
    <text evidence="2">Belongs to the glutaredoxin family.</text>
</comment>
<evidence type="ECO:0000313" key="11">
    <source>
        <dbReference type="Proteomes" id="UP000252985"/>
    </source>
</evidence>
<dbReference type="Proteomes" id="UP000252985">
    <property type="component" value="Chromosome"/>
</dbReference>
<dbReference type="OrthoDB" id="15256at2157"/>
<name>A0A345EFI5_9EURY</name>
<evidence type="ECO:0000256" key="6">
    <source>
        <dbReference type="ARBA" id="ARBA00023157"/>
    </source>
</evidence>
<keyword evidence="7" id="KW-0676">Redox-active center</keyword>
<dbReference type="RefSeq" id="WP_114586667.1">
    <property type="nucleotide sequence ID" value="NZ_CP031148.1"/>
</dbReference>
<keyword evidence="6" id="KW-1015">Disulfide bond</keyword>
<dbReference type="GeneID" id="37288207"/>
<evidence type="ECO:0000256" key="1">
    <source>
        <dbReference type="ARBA" id="ARBA00005791"/>
    </source>
</evidence>
<evidence type="ECO:0000256" key="3">
    <source>
        <dbReference type="ARBA" id="ARBA00022729"/>
    </source>
</evidence>
<evidence type="ECO:0000256" key="5">
    <source>
        <dbReference type="ARBA" id="ARBA00023002"/>
    </source>
</evidence>
<keyword evidence="3" id="KW-0732">Signal</keyword>
<dbReference type="Gene3D" id="3.40.30.10">
    <property type="entry name" value="Glutaredoxin"/>
    <property type="match status" value="1"/>
</dbReference>
<accession>A0A345EFI5</accession>
<keyword evidence="12" id="KW-1185">Reference proteome</keyword>
<feature type="domain" description="Thioredoxin" evidence="8">
    <location>
        <begin position="13"/>
        <end position="212"/>
    </location>
</feature>
<dbReference type="PANTHER" id="PTHR13887">
    <property type="entry name" value="GLUTATHIONE S-TRANSFERASE KAPPA"/>
    <property type="match status" value="1"/>
</dbReference>
<dbReference type="Pfam" id="PF13462">
    <property type="entry name" value="Thioredoxin_4"/>
    <property type="match status" value="1"/>
</dbReference>
<evidence type="ECO:0000259" key="8">
    <source>
        <dbReference type="PROSITE" id="PS51352"/>
    </source>
</evidence>
<dbReference type="InterPro" id="IPR013766">
    <property type="entry name" value="Thioredoxin_domain"/>
</dbReference>
<dbReference type="AlphaFoldDB" id="A0A345EFI5"/>
<dbReference type="PROSITE" id="PS51318">
    <property type="entry name" value="TAT"/>
    <property type="match status" value="1"/>
</dbReference>
<evidence type="ECO:0000256" key="7">
    <source>
        <dbReference type="ARBA" id="ARBA00023284"/>
    </source>
</evidence>
<evidence type="ECO:0000313" key="10">
    <source>
        <dbReference type="EMBL" id="AXG10957.1"/>
    </source>
</evidence>
<keyword evidence="4" id="KW-0249">Electron transport</keyword>
<dbReference type="PANTHER" id="PTHR13887:SF14">
    <property type="entry name" value="DISULFIDE BOND FORMATION PROTEIN D"/>
    <property type="match status" value="1"/>
</dbReference>
<dbReference type="KEGG" id="haq:DU484_14475"/>
<dbReference type="InterPro" id="IPR036249">
    <property type="entry name" value="Thioredoxin-like_sf"/>
</dbReference>
<dbReference type="EMBL" id="CP031148">
    <property type="protein sequence ID" value="AXG10957.1"/>
    <property type="molecule type" value="Genomic_DNA"/>
</dbReference>
<proteinExistence type="inferred from homology"/>
<dbReference type="Proteomes" id="UP000253273">
    <property type="component" value="Chromosome"/>
</dbReference>
<evidence type="ECO:0000313" key="9">
    <source>
        <dbReference type="EMBL" id="AXG07541.1"/>
    </source>
</evidence>
<accession>A0A345E5R9</accession>
<evidence type="ECO:0000256" key="2">
    <source>
        <dbReference type="ARBA" id="ARBA00007787"/>
    </source>
</evidence>
<keyword evidence="4" id="KW-0813">Transport</keyword>
<comment type="similarity">
    <text evidence="1">Belongs to the thioredoxin family. DsbA subfamily.</text>
</comment>